<dbReference type="STRING" id="2018661.A0A2A2L5W3"/>
<dbReference type="GO" id="GO:0030286">
    <property type="term" value="C:dynein complex"/>
    <property type="evidence" value="ECO:0007669"/>
    <property type="project" value="InterPro"/>
</dbReference>
<organism evidence="2 3">
    <name type="scientific">Diploscapter pachys</name>
    <dbReference type="NCBI Taxonomy" id="2018661"/>
    <lineage>
        <taxon>Eukaryota</taxon>
        <taxon>Metazoa</taxon>
        <taxon>Ecdysozoa</taxon>
        <taxon>Nematoda</taxon>
        <taxon>Chromadorea</taxon>
        <taxon>Rhabditida</taxon>
        <taxon>Rhabditina</taxon>
        <taxon>Rhabditomorpha</taxon>
        <taxon>Rhabditoidea</taxon>
        <taxon>Rhabditidae</taxon>
        <taxon>Diploscapter</taxon>
    </lineage>
</organism>
<dbReference type="Pfam" id="PF18199">
    <property type="entry name" value="Dynein_C"/>
    <property type="match status" value="1"/>
</dbReference>
<dbReference type="GO" id="GO:0007018">
    <property type="term" value="P:microtubule-based movement"/>
    <property type="evidence" value="ECO:0007669"/>
    <property type="project" value="InterPro"/>
</dbReference>
<dbReference type="PANTHER" id="PTHR45703:SF22">
    <property type="entry name" value="DYNEIN CYTOPLASMIC 2 HEAVY CHAIN 1"/>
    <property type="match status" value="1"/>
</dbReference>
<protein>
    <recommendedName>
        <fullName evidence="1">Dynein heavy chain C-terminal domain-containing protein</fullName>
    </recommendedName>
</protein>
<gene>
    <name evidence="2" type="ORF">WR25_18204</name>
</gene>
<evidence type="ECO:0000313" key="2">
    <source>
        <dbReference type="EMBL" id="PAV81528.1"/>
    </source>
</evidence>
<dbReference type="OrthoDB" id="5593012at2759"/>
<dbReference type="EMBL" id="LIAE01007158">
    <property type="protein sequence ID" value="PAV81528.1"/>
    <property type="molecule type" value="Genomic_DNA"/>
</dbReference>
<dbReference type="PANTHER" id="PTHR45703">
    <property type="entry name" value="DYNEIN HEAVY CHAIN"/>
    <property type="match status" value="1"/>
</dbReference>
<reference evidence="2 3" key="1">
    <citation type="journal article" date="2017" name="Curr. Biol.">
        <title>Genome architecture and evolution of a unichromosomal asexual nematode.</title>
        <authorList>
            <person name="Fradin H."/>
            <person name="Zegar C."/>
            <person name="Gutwein M."/>
            <person name="Lucas J."/>
            <person name="Kovtun M."/>
            <person name="Corcoran D."/>
            <person name="Baugh L.R."/>
            <person name="Kiontke K."/>
            <person name="Gunsalus K."/>
            <person name="Fitch D.H."/>
            <person name="Piano F."/>
        </authorList>
    </citation>
    <scope>NUCLEOTIDE SEQUENCE [LARGE SCALE GENOMIC DNA]</scope>
    <source>
        <strain evidence="2">PF1309</strain>
    </source>
</reference>
<accession>A0A2A2L5W3</accession>
<dbReference type="GO" id="GO:0051959">
    <property type="term" value="F:dynein light intermediate chain binding"/>
    <property type="evidence" value="ECO:0007669"/>
    <property type="project" value="InterPro"/>
</dbReference>
<sequence>MQRTPFCNYGKSYVKEVISIIELCQPQKNRQIQLLKFCLLNGSTLFKSFSLFMCPDEWSNYWTGPRESAEYLNAVIFKAKSTQEILSASEKGDFLQNPVNLSMLFRPTTLLNALRQATARKMSKALDELRLVSSWDNRPQAGAVLSMQVKGIQLQGALFDGLLRETSSSSPPTTVAPPLALSWMPLDSSPASSSDSVLVPLYSDSDRQSLIAPVTMPCRNPDQWNIAAVALFLK</sequence>
<feature type="domain" description="Dynein heavy chain C-terminal" evidence="1">
    <location>
        <begin position="45"/>
        <end position="233"/>
    </location>
</feature>
<dbReference type="AlphaFoldDB" id="A0A2A2L5W3"/>
<proteinExistence type="predicted"/>
<dbReference type="InterPro" id="IPR041228">
    <property type="entry name" value="Dynein_C"/>
</dbReference>
<evidence type="ECO:0000313" key="3">
    <source>
        <dbReference type="Proteomes" id="UP000218231"/>
    </source>
</evidence>
<name>A0A2A2L5W3_9BILA</name>
<dbReference type="Proteomes" id="UP000218231">
    <property type="component" value="Unassembled WGS sequence"/>
</dbReference>
<dbReference type="InterPro" id="IPR026983">
    <property type="entry name" value="DHC"/>
</dbReference>
<comment type="caution">
    <text evidence="2">The sequence shown here is derived from an EMBL/GenBank/DDBJ whole genome shotgun (WGS) entry which is preliminary data.</text>
</comment>
<dbReference type="GO" id="GO:0045505">
    <property type="term" value="F:dynein intermediate chain binding"/>
    <property type="evidence" value="ECO:0007669"/>
    <property type="project" value="InterPro"/>
</dbReference>
<evidence type="ECO:0000259" key="1">
    <source>
        <dbReference type="Pfam" id="PF18199"/>
    </source>
</evidence>
<dbReference type="Gene3D" id="3.10.490.20">
    <property type="match status" value="1"/>
</dbReference>
<dbReference type="InterPro" id="IPR043160">
    <property type="entry name" value="Dynein_C_barrel"/>
</dbReference>
<keyword evidence="3" id="KW-1185">Reference proteome</keyword>